<sequence>MTKIIINSVVSIIEQNNGVVQITMEDRDNKNMFSRDILSGLMQAYKKIEENRTCKAVIITGFDSYFCSGGTQDSLLSLNDTQGNFSDVNIYSLPLECRVPVISAIQGHAIGGGFVMGLFSDIVLLSKESYYTLNFMKYGFTPGMGSTLIVPTKLGVDLGSEMLLSANQYRGDELQQRGVGLQVLPRKSVLSRAYELADLIAQKPLRSVSLLKKHLCQQVRDKLPTFIEQELAMHAQTMHQPEVTDNIKRLFGQPSSAPARASNAMDSAPSETKAHSERTESAAHRDTTAASVSEQDIAIVSVAGRFPEAENVAKFWQNLQQGMDCVIDIPEERAALFGSESAALACRWGGFIHGVDKFDPLFFKISPREAQLMDPQERLLLEEVWNLLESRGYTKQKLAQQYDHKVAVYTASMYQQYHAFDTEQDKKAMVAMSSLSSMANRISHFFDLHGPSMAVDTMCSGAASAIYLACQNLLSGACRLAIVGATNLSIHGYKYQALSQSQLLAEQSTVRGFGESGGFIPAETVGAVLLKPLRDAIQDNDEVLAVIKGVHTDHKGTTDGFNVSDPDALTRLMAGCLQTAKVTPQQIHYVETSVAGATVSDSAEIQAMKQVFCDALGNRKLPIGTVKSSIGHAEAASGLTQLIKVAMQLKHRVLTPSILHTPLNPKLDLDNAPFTIQDKFAPWTTAAEQPRSAMINTLGAGGSGCCMVLEECLTAKSATKVEGVRRDRVMVFSAQNETRLKELVTRHMEHFSTEQDIHLDDLAYTLIEGREAMPTRLSCVVNTIEQLREYLAAWLDGKAQAQVFFHDIEHTSRHASIELDVENDTELLKQAKLWVQGGQLSWASLYGEQHSVLPQIIALPTYPFARRHCWLPKAAQKPSLNSAQQIDTPAQPALSETDIAQASDANAVQPSHQTEVAELVVETVGQILGLSRDELHLTTPLKALGVTSVTKMLIVSALCDGIEQLDEAQVGSELLQADSVSDLITVIERVQPAPAQTVGAKQMPSDLPGYISQATSSGYRFEYENSATQLLDEIDEHSVVVIGAGPAGIMAALSAVLNGVERVYLFDKRKAVDRMQMVTIYQNALPYLQRFGVLTQLIERGTPIAQHNFFYTRSDNESTRYYQKEIDEAQLATTQLTAAGTSHKSAYDEFVGESVLAISLADLQDVLLIAAREQGVRIYFNVEAKVVPTELEQASVTLNNLQLESTSTVTPELVILADGECSSNAQAVGICYDIETSNKGEECWYIYHCRAVGDRSTLNYKFSFDAEQQLSGCAFGLFYPNRDELGVAVYSANGELPSAEQLAQRAQFFSDSQQNSVGEVLWISKPIDVQYSRASTFISKNIMLTGDASGTGSPVAGMGAVLAISAYASATDEYFKLRGRDKLAAEQAYNERQSSFVDAWQDRSCDIWSKIDNLPSSHQSTAQSAQQNLELETPL</sequence>
<dbReference type="Pfam" id="PF00109">
    <property type="entry name" value="ketoacyl-synt"/>
    <property type="match status" value="1"/>
</dbReference>
<dbReference type="Gene3D" id="3.50.50.60">
    <property type="entry name" value="FAD/NAD(P)-binding domain"/>
    <property type="match status" value="1"/>
</dbReference>
<dbReference type="SMART" id="SM00825">
    <property type="entry name" value="PKS_KS"/>
    <property type="match status" value="1"/>
</dbReference>
<gene>
    <name evidence="10" type="ORF">QNM18_25190</name>
</gene>
<accession>A0ABT7ETG9</accession>
<dbReference type="Pfam" id="PF01494">
    <property type="entry name" value="FAD_binding_3"/>
    <property type="match status" value="1"/>
</dbReference>
<evidence type="ECO:0000256" key="4">
    <source>
        <dbReference type="ARBA" id="ARBA00022553"/>
    </source>
</evidence>
<reference evidence="10 11" key="1">
    <citation type="submission" date="2023-05" db="EMBL/GenBank/DDBJ databases">
        <title>Pseudoalteromonas ardens sp. nov., Pseudoalteromonas obscura sp. nov., and Pseudoalteromonas umbrosa sp. nov., isolated from the coral Montipora capitata.</title>
        <authorList>
            <person name="Thomas E.M."/>
            <person name="Smith E.M."/>
            <person name="Papke E."/>
            <person name="Shlafstein M.D."/>
            <person name="Oline D.K."/>
            <person name="Videau P."/>
            <person name="Saw J.H."/>
            <person name="Strangman W.K."/>
            <person name="Ushijima B."/>
        </authorList>
    </citation>
    <scope>NUCLEOTIDE SEQUENCE [LARGE SCALE GENOMIC DNA]</scope>
    <source>
        <strain evidence="10 11">P94</strain>
    </source>
</reference>
<feature type="domain" description="Ketosynthase family 3 (KS3)" evidence="9">
    <location>
        <begin position="294"/>
        <end position="711"/>
    </location>
</feature>
<evidence type="ECO:0000259" key="9">
    <source>
        <dbReference type="PROSITE" id="PS52004"/>
    </source>
</evidence>
<keyword evidence="2" id="KW-0596">Phosphopantetheine</keyword>
<dbReference type="Pfam" id="PF22336">
    <property type="entry name" value="RhiE-like_linker"/>
    <property type="match status" value="1"/>
</dbReference>
<dbReference type="SUPFAM" id="SSF52096">
    <property type="entry name" value="ClpP/crotonase"/>
    <property type="match status" value="1"/>
</dbReference>
<comment type="pathway">
    <text evidence="1">Antibiotic biosynthesis.</text>
</comment>
<feature type="region of interest" description="Disordered" evidence="8">
    <location>
        <begin position="1416"/>
        <end position="1435"/>
    </location>
</feature>
<keyword evidence="11" id="KW-1185">Reference proteome</keyword>
<dbReference type="PRINTS" id="PR00420">
    <property type="entry name" value="RNGMNOXGNASE"/>
</dbReference>
<dbReference type="PANTHER" id="PTHR43775:SF37">
    <property type="entry name" value="SI:DKEY-61P9.11"/>
    <property type="match status" value="1"/>
</dbReference>
<feature type="region of interest" description="Disordered" evidence="8">
    <location>
        <begin position="252"/>
        <end position="290"/>
    </location>
</feature>
<name>A0ABT7ETG9_9GAMM</name>
<dbReference type="InterPro" id="IPR054514">
    <property type="entry name" value="RhiE-like_linker"/>
</dbReference>
<evidence type="ECO:0000256" key="6">
    <source>
        <dbReference type="ARBA" id="ARBA00022737"/>
    </source>
</evidence>
<dbReference type="SUPFAM" id="SSF51905">
    <property type="entry name" value="FAD/NAD(P)-binding domain"/>
    <property type="match status" value="1"/>
</dbReference>
<dbReference type="PANTHER" id="PTHR43775">
    <property type="entry name" value="FATTY ACID SYNTHASE"/>
    <property type="match status" value="1"/>
</dbReference>
<comment type="similarity">
    <text evidence="7">Belongs to the enoyl-CoA hydratase/isomerase family.</text>
</comment>
<keyword evidence="3" id="KW-0963">Cytoplasm</keyword>
<dbReference type="InterPro" id="IPR020841">
    <property type="entry name" value="PKS_Beta-ketoAc_synthase_dom"/>
</dbReference>
<feature type="compositionally biased region" description="Low complexity" evidence="8">
    <location>
        <begin position="1416"/>
        <end position="1427"/>
    </location>
</feature>
<evidence type="ECO:0000313" key="11">
    <source>
        <dbReference type="Proteomes" id="UP001231915"/>
    </source>
</evidence>
<dbReference type="InterPro" id="IPR036736">
    <property type="entry name" value="ACP-like_sf"/>
</dbReference>
<evidence type="ECO:0000256" key="2">
    <source>
        <dbReference type="ARBA" id="ARBA00022450"/>
    </source>
</evidence>
<dbReference type="InterPro" id="IPR001753">
    <property type="entry name" value="Enoyl-CoA_hydra/iso"/>
</dbReference>
<dbReference type="InterPro" id="IPR018376">
    <property type="entry name" value="Enoyl-CoA_hyd/isom_CS"/>
</dbReference>
<feature type="compositionally biased region" description="Basic and acidic residues" evidence="8">
    <location>
        <begin position="272"/>
        <end position="287"/>
    </location>
</feature>
<evidence type="ECO:0000256" key="3">
    <source>
        <dbReference type="ARBA" id="ARBA00022490"/>
    </source>
</evidence>
<keyword evidence="5" id="KW-0808">Transferase</keyword>
<dbReference type="NCBIfam" id="NF005496">
    <property type="entry name" value="PRK07110.1"/>
    <property type="match status" value="1"/>
</dbReference>
<dbReference type="Proteomes" id="UP001231915">
    <property type="component" value="Unassembled WGS sequence"/>
</dbReference>
<dbReference type="InterPro" id="IPR050091">
    <property type="entry name" value="PKS_NRPS_Biosynth_Enz"/>
</dbReference>
<dbReference type="PROSITE" id="PS00166">
    <property type="entry name" value="ENOYL_COA_HYDRATASE"/>
    <property type="match status" value="1"/>
</dbReference>
<dbReference type="EMBL" id="JASJUT010000017">
    <property type="protein sequence ID" value="MDK2598354.1"/>
    <property type="molecule type" value="Genomic_DNA"/>
</dbReference>
<dbReference type="InterPro" id="IPR029045">
    <property type="entry name" value="ClpP/crotonase-like_dom_sf"/>
</dbReference>
<proteinExistence type="inferred from homology"/>
<dbReference type="Gene3D" id="3.40.47.10">
    <property type="match status" value="1"/>
</dbReference>
<dbReference type="InterPro" id="IPR014030">
    <property type="entry name" value="Ketoacyl_synth_N"/>
</dbReference>
<dbReference type="InterPro" id="IPR002938">
    <property type="entry name" value="FAD-bd"/>
</dbReference>
<dbReference type="InterPro" id="IPR016039">
    <property type="entry name" value="Thiolase-like"/>
</dbReference>
<protein>
    <submittedName>
        <fullName evidence="10">Polyketide synthase</fullName>
    </submittedName>
</protein>
<evidence type="ECO:0000256" key="5">
    <source>
        <dbReference type="ARBA" id="ARBA00022679"/>
    </source>
</evidence>
<organism evidence="10 11">
    <name type="scientific">Pseudoalteromonas obscura</name>
    <dbReference type="NCBI Taxonomy" id="3048491"/>
    <lineage>
        <taxon>Bacteria</taxon>
        <taxon>Pseudomonadati</taxon>
        <taxon>Pseudomonadota</taxon>
        <taxon>Gammaproteobacteria</taxon>
        <taxon>Alteromonadales</taxon>
        <taxon>Pseudoalteromonadaceae</taxon>
        <taxon>Pseudoalteromonas</taxon>
    </lineage>
</organism>
<dbReference type="Gene3D" id="3.30.70.2450">
    <property type="match status" value="1"/>
</dbReference>
<keyword evidence="6" id="KW-0677">Repeat</keyword>
<evidence type="ECO:0000256" key="1">
    <source>
        <dbReference type="ARBA" id="ARBA00004792"/>
    </source>
</evidence>
<dbReference type="PROSITE" id="PS52004">
    <property type="entry name" value="KS3_2"/>
    <property type="match status" value="1"/>
</dbReference>
<keyword evidence="4" id="KW-0597">Phosphoprotein</keyword>
<evidence type="ECO:0000313" key="10">
    <source>
        <dbReference type="EMBL" id="MDK2598354.1"/>
    </source>
</evidence>
<dbReference type="InterPro" id="IPR014031">
    <property type="entry name" value="Ketoacyl_synth_C"/>
</dbReference>
<evidence type="ECO:0000256" key="7">
    <source>
        <dbReference type="RuleBase" id="RU003707"/>
    </source>
</evidence>
<dbReference type="InterPro" id="IPR036188">
    <property type="entry name" value="FAD/NAD-bd_sf"/>
</dbReference>
<dbReference type="SUPFAM" id="SSF53901">
    <property type="entry name" value="Thiolase-like"/>
    <property type="match status" value="1"/>
</dbReference>
<dbReference type="CDD" id="cd00833">
    <property type="entry name" value="PKS"/>
    <property type="match status" value="1"/>
</dbReference>
<dbReference type="Pfam" id="PF02801">
    <property type="entry name" value="Ketoacyl-synt_C"/>
    <property type="match status" value="1"/>
</dbReference>
<dbReference type="Pfam" id="PF00378">
    <property type="entry name" value="ECH_1"/>
    <property type="match status" value="1"/>
</dbReference>
<dbReference type="Gene3D" id="1.10.1240.100">
    <property type="match status" value="1"/>
</dbReference>
<dbReference type="SUPFAM" id="SSF47336">
    <property type="entry name" value="ACP-like"/>
    <property type="match status" value="1"/>
</dbReference>
<dbReference type="Gene3D" id="3.90.226.10">
    <property type="entry name" value="2-enoyl-CoA Hydratase, Chain A, domain 1"/>
    <property type="match status" value="1"/>
</dbReference>
<evidence type="ECO:0000256" key="8">
    <source>
        <dbReference type="SAM" id="MobiDB-lite"/>
    </source>
</evidence>
<comment type="caution">
    <text evidence="10">The sequence shown here is derived from an EMBL/GenBank/DDBJ whole genome shotgun (WGS) entry which is preliminary data.</text>
</comment>
<dbReference type="RefSeq" id="WP_284138780.1">
    <property type="nucleotide sequence ID" value="NZ_JASJUT010000017.1"/>
</dbReference>
<dbReference type="Gene3D" id="6.20.390.20">
    <property type="match status" value="1"/>
</dbReference>
<dbReference type="CDD" id="cd06558">
    <property type="entry name" value="crotonase-like"/>
    <property type="match status" value="1"/>
</dbReference>